<dbReference type="OrthoDB" id="425344at2759"/>
<feature type="region of interest" description="Disordered" evidence="6">
    <location>
        <begin position="503"/>
        <end position="522"/>
    </location>
</feature>
<dbReference type="Pfam" id="PF00003">
    <property type="entry name" value="7tm_3"/>
    <property type="match status" value="1"/>
</dbReference>
<keyword evidence="2 7" id="KW-0812">Transmembrane</keyword>
<sequence>MTFSSVGICITIWVITTWRVYSETPIVRATGRELAYLQLSGCLVCFAVPFILLATPSIFTCTMQRILIGLGFAMMYASLLTKTNRIARIFDAAKRTTRRPVYISPRSQLVIAGALITLQLAFSAIWFGFDTPATRIEPIRSDYLVIRCAMKDKSFLISLAYNVVLITVCTAYAVKTRQIPENFNESKFIGFAMYTTCIIWLAFLPMYYATMNNHEIQITTLCISINLSASVILCCLFIPKLYIIYLHPEKNVRRLTMNNPSAKQKLREFTQHQQQQQKQPQQNQQSLLPQQNQLSMTPENSELSKINAQFQLRISNAATLTSSTGTDEQIERNMSLSNASVEVSKNFVNKIISFNGMDGLSQTHPNVIENPLATQHHKRESFDRDKVDLISNPRLSIQTTKPILEQKRLSNFPKECYAPTPLILDPISKRVLLTPTYCDEATTSADEDDYIPPHLPLVYQYTGASSSSQILSNQYAAPFSTTNSVCSVETPRSSDFYLQSYGEDTQQAPSGNSTSPSVASTSVFTELRQPTKSEHQIDYTKQTVTAL</sequence>
<keyword evidence="10" id="KW-1185">Reference proteome</keyword>
<dbReference type="InterPro" id="IPR000162">
    <property type="entry name" value="GPCR_3_mtglu_rcpt"/>
</dbReference>
<keyword evidence="5" id="KW-0325">Glycoprotein</keyword>
<dbReference type="InterPro" id="IPR050726">
    <property type="entry name" value="mGluR"/>
</dbReference>
<evidence type="ECO:0000256" key="3">
    <source>
        <dbReference type="ARBA" id="ARBA00022989"/>
    </source>
</evidence>
<dbReference type="InterPro" id="IPR017978">
    <property type="entry name" value="GPCR_3_C"/>
</dbReference>
<evidence type="ECO:0000313" key="10">
    <source>
        <dbReference type="Proteomes" id="UP000699462"/>
    </source>
</evidence>
<dbReference type="InterPro" id="IPR000337">
    <property type="entry name" value="GPCR_3"/>
</dbReference>
<organism evidence="9 10">
    <name type="scientific">Paragonimus westermani</name>
    <dbReference type="NCBI Taxonomy" id="34504"/>
    <lineage>
        <taxon>Eukaryota</taxon>
        <taxon>Metazoa</taxon>
        <taxon>Spiralia</taxon>
        <taxon>Lophotrochozoa</taxon>
        <taxon>Platyhelminthes</taxon>
        <taxon>Trematoda</taxon>
        <taxon>Digenea</taxon>
        <taxon>Plagiorchiida</taxon>
        <taxon>Troglotremata</taxon>
        <taxon>Troglotrematidae</taxon>
        <taxon>Paragonimus</taxon>
    </lineage>
</organism>
<reference evidence="9 10" key="1">
    <citation type="submission" date="2019-07" db="EMBL/GenBank/DDBJ databases">
        <title>Annotation for the trematode Paragonimus westermani.</title>
        <authorList>
            <person name="Choi Y.-J."/>
        </authorList>
    </citation>
    <scope>NUCLEOTIDE SEQUENCE [LARGE SCALE GENOMIC DNA]</scope>
    <source>
        <strain evidence="9">180907_Pwestermani</strain>
    </source>
</reference>
<dbReference type="PRINTS" id="PR00593">
    <property type="entry name" value="MTABOTROPICR"/>
</dbReference>
<evidence type="ECO:0000256" key="4">
    <source>
        <dbReference type="ARBA" id="ARBA00023136"/>
    </source>
</evidence>
<protein>
    <recommendedName>
        <fullName evidence="8">G-protein coupled receptors family 3 profile domain-containing protein</fullName>
    </recommendedName>
</protein>
<gene>
    <name evidence="9" type="ORF">P879_04222</name>
</gene>
<feature type="transmembrane region" description="Helical" evidence="7">
    <location>
        <begin position="108"/>
        <end position="129"/>
    </location>
</feature>
<feature type="transmembrane region" description="Helical" evidence="7">
    <location>
        <begin position="216"/>
        <end position="245"/>
    </location>
</feature>
<dbReference type="EMBL" id="JTDF01021315">
    <property type="protein sequence ID" value="KAF8562001.1"/>
    <property type="molecule type" value="Genomic_DNA"/>
</dbReference>
<evidence type="ECO:0000256" key="5">
    <source>
        <dbReference type="ARBA" id="ARBA00023180"/>
    </source>
</evidence>
<feature type="transmembrane region" description="Helical" evidence="7">
    <location>
        <begin position="66"/>
        <end position="87"/>
    </location>
</feature>
<dbReference type="Proteomes" id="UP000699462">
    <property type="component" value="Unassembled WGS sequence"/>
</dbReference>
<keyword evidence="4 7" id="KW-0472">Membrane</keyword>
<dbReference type="GO" id="GO:0004930">
    <property type="term" value="F:G protein-coupled receptor activity"/>
    <property type="evidence" value="ECO:0007669"/>
    <property type="project" value="InterPro"/>
</dbReference>
<dbReference type="AlphaFoldDB" id="A0A8T0D5V5"/>
<accession>A0A8T0D5V5</accession>
<dbReference type="GO" id="GO:0016020">
    <property type="term" value="C:membrane"/>
    <property type="evidence" value="ECO:0007669"/>
    <property type="project" value="UniProtKB-SubCell"/>
</dbReference>
<comment type="subcellular location">
    <subcellularLocation>
        <location evidence="1">Membrane</location>
        <topology evidence="1">Multi-pass membrane protein</topology>
    </subcellularLocation>
</comment>
<comment type="caution">
    <text evidence="9">The sequence shown here is derived from an EMBL/GenBank/DDBJ whole genome shotgun (WGS) entry which is preliminary data.</text>
</comment>
<feature type="transmembrane region" description="Helical" evidence="7">
    <location>
        <begin position="186"/>
        <end position="210"/>
    </location>
</feature>
<evidence type="ECO:0000256" key="6">
    <source>
        <dbReference type="SAM" id="MobiDB-lite"/>
    </source>
</evidence>
<evidence type="ECO:0000313" key="9">
    <source>
        <dbReference type="EMBL" id="KAF8562001.1"/>
    </source>
</evidence>
<name>A0A8T0D5V5_9TREM</name>
<proteinExistence type="predicted"/>
<evidence type="ECO:0000256" key="7">
    <source>
        <dbReference type="SAM" id="Phobius"/>
    </source>
</evidence>
<evidence type="ECO:0000256" key="1">
    <source>
        <dbReference type="ARBA" id="ARBA00004141"/>
    </source>
</evidence>
<dbReference type="PROSITE" id="PS50259">
    <property type="entry name" value="G_PROTEIN_RECEP_F3_4"/>
    <property type="match status" value="1"/>
</dbReference>
<feature type="transmembrane region" description="Helical" evidence="7">
    <location>
        <begin position="34"/>
        <end position="54"/>
    </location>
</feature>
<feature type="region of interest" description="Disordered" evidence="6">
    <location>
        <begin position="264"/>
        <end position="288"/>
    </location>
</feature>
<evidence type="ECO:0000256" key="2">
    <source>
        <dbReference type="ARBA" id="ARBA00022692"/>
    </source>
</evidence>
<feature type="transmembrane region" description="Helical" evidence="7">
    <location>
        <begin position="155"/>
        <end position="174"/>
    </location>
</feature>
<feature type="domain" description="G-protein coupled receptors family 3 profile" evidence="8">
    <location>
        <begin position="1"/>
        <end position="260"/>
    </location>
</feature>
<keyword evidence="3 7" id="KW-1133">Transmembrane helix</keyword>
<dbReference type="PRINTS" id="PR00248">
    <property type="entry name" value="GPCRMGR"/>
</dbReference>
<feature type="transmembrane region" description="Helical" evidence="7">
    <location>
        <begin position="6"/>
        <end position="22"/>
    </location>
</feature>
<dbReference type="PANTHER" id="PTHR24060">
    <property type="entry name" value="METABOTROPIC GLUTAMATE RECEPTOR"/>
    <property type="match status" value="1"/>
</dbReference>
<feature type="compositionally biased region" description="Low complexity" evidence="6">
    <location>
        <begin position="271"/>
        <end position="288"/>
    </location>
</feature>
<evidence type="ECO:0000259" key="8">
    <source>
        <dbReference type="PROSITE" id="PS50259"/>
    </source>
</evidence>